<organism evidence="9 10">
    <name type="scientific">Galemys pyrenaicus</name>
    <name type="common">Iberian desman</name>
    <name type="synonym">Pyrenean desman</name>
    <dbReference type="NCBI Taxonomy" id="202257"/>
    <lineage>
        <taxon>Eukaryota</taxon>
        <taxon>Metazoa</taxon>
        <taxon>Chordata</taxon>
        <taxon>Craniata</taxon>
        <taxon>Vertebrata</taxon>
        <taxon>Euteleostomi</taxon>
        <taxon>Mammalia</taxon>
        <taxon>Eutheria</taxon>
        <taxon>Laurasiatheria</taxon>
        <taxon>Eulipotyphla</taxon>
        <taxon>Talpidae</taxon>
        <taxon>Galemys</taxon>
    </lineage>
</organism>
<evidence type="ECO:0000256" key="2">
    <source>
        <dbReference type="ARBA" id="ARBA00011057"/>
    </source>
</evidence>
<evidence type="ECO:0000256" key="1">
    <source>
        <dbReference type="ARBA" id="ARBA00004173"/>
    </source>
</evidence>
<evidence type="ECO:0000256" key="4">
    <source>
        <dbReference type="ARBA" id="ARBA00022980"/>
    </source>
</evidence>
<dbReference type="PANTHER" id="PTHR13231">
    <property type="entry name" value="MITOCHONDRIAL RIBOSOMAL PROTEIN S31"/>
    <property type="match status" value="1"/>
</dbReference>
<dbReference type="GO" id="GO:0003735">
    <property type="term" value="F:structural constituent of ribosome"/>
    <property type="evidence" value="ECO:0007669"/>
    <property type="project" value="InterPro"/>
</dbReference>
<dbReference type="EMBL" id="JAGFMF010011662">
    <property type="protein sequence ID" value="KAG8516995.1"/>
    <property type="molecule type" value="Genomic_DNA"/>
</dbReference>
<reference evidence="9" key="1">
    <citation type="journal article" date="2021" name="Evol. Appl.">
        <title>The genome of the Pyrenean desman and the effects of bottlenecks and inbreeding on the genomic landscape of an endangered species.</title>
        <authorList>
            <person name="Escoda L."/>
            <person name="Castresana J."/>
        </authorList>
    </citation>
    <scope>NUCLEOTIDE SEQUENCE</scope>
    <source>
        <strain evidence="9">IBE-C5619</strain>
    </source>
</reference>
<sequence length="182" mass="20459">ASEDAPKKHESLGLERVLAACAVVGSLPFDKGVGDQVGVAQAARGKFKGKEGWKRAKIIFSNLISNVVPQLELVQDRCIRFSLVRDLNMVILAKRRPLILEKVDTGVALETETAPSFWDVEFAKLLTIVNEQPYREYIFLSKYLEDFPKQVPVGHFKKLVTCGLPKNAHLSVNQNIEQHRMF</sequence>
<comment type="caution">
    <text evidence="9">The sequence shown here is derived from an EMBL/GenBank/DDBJ whole genome shotgun (WGS) entry which is preliminary data.</text>
</comment>
<evidence type="ECO:0000256" key="7">
    <source>
        <dbReference type="ARBA" id="ARBA00035133"/>
    </source>
</evidence>
<accession>A0A8J6DRD4</accession>
<keyword evidence="4 9" id="KW-0689">Ribosomal protein</keyword>
<feature type="non-terminal residue" evidence="9">
    <location>
        <position position="1"/>
    </location>
</feature>
<dbReference type="GO" id="GO:0005763">
    <property type="term" value="C:mitochondrial small ribosomal subunit"/>
    <property type="evidence" value="ECO:0007669"/>
    <property type="project" value="InterPro"/>
</dbReference>
<comment type="similarity">
    <text evidence="2">Belongs to the mitochondrion-specific ribosomal protein mS31 family.</text>
</comment>
<keyword evidence="10" id="KW-1185">Reference proteome</keyword>
<evidence type="ECO:0000256" key="5">
    <source>
        <dbReference type="ARBA" id="ARBA00023128"/>
    </source>
</evidence>
<evidence type="ECO:0000256" key="6">
    <source>
        <dbReference type="ARBA" id="ARBA00023274"/>
    </source>
</evidence>
<protein>
    <recommendedName>
        <fullName evidence="7">Small ribosomal subunit protein mS31</fullName>
    </recommendedName>
    <alternativeName>
        <fullName evidence="8">28S ribosomal protein S31, mitochondrial</fullName>
    </alternativeName>
</protein>
<name>A0A8J6DRD4_GALPY</name>
<evidence type="ECO:0000256" key="8">
    <source>
        <dbReference type="ARBA" id="ARBA00035363"/>
    </source>
</evidence>
<evidence type="ECO:0000313" key="10">
    <source>
        <dbReference type="Proteomes" id="UP000700334"/>
    </source>
</evidence>
<evidence type="ECO:0000313" key="9">
    <source>
        <dbReference type="EMBL" id="KAG8516995.1"/>
    </source>
</evidence>
<dbReference type="PANTHER" id="PTHR13231:SF3">
    <property type="entry name" value="SMALL RIBOSOMAL SUBUNIT PROTEIN MS31"/>
    <property type="match status" value="1"/>
</dbReference>
<dbReference type="Pfam" id="PF15433">
    <property type="entry name" value="MRP-S31"/>
    <property type="match status" value="1"/>
</dbReference>
<keyword evidence="3" id="KW-0809">Transit peptide</keyword>
<gene>
    <name evidence="9" type="ORF">J0S82_015277</name>
</gene>
<dbReference type="Proteomes" id="UP000700334">
    <property type="component" value="Unassembled WGS sequence"/>
</dbReference>
<keyword evidence="5" id="KW-0496">Mitochondrion</keyword>
<keyword evidence="6" id="KW-0687">Ribonucleoprotein</keyword>
<proteinExistence type="inferred from homology"/>
<comment type="subcellular location">
    <subcellularLocation>
        <location evidence="1">Mitochondrion</location>
    </subcellularLocation>
</comment>
<dbReference type="OrthoDB" id="5989925at2759"/>
<dbReference type="AlphaFoldDB" id="A0A8J6DRD4"/>
<dbReference type="InterPro" id="IPR026299">
    <property type="entry name" value="MRP-S31"/>
</dbReference>
<evidence type="ECO:0000256" key="3">
    <source>
        <dbReference type="ARBA" id="ARBA00022946"/>
    </source>
</evidence>